<evidence type="ECO:0000313" key="7">
    <source>
        <dbReference type="EMBL" id="EGO51780.1"/>
    </source>
</evidence>
<dbReference type="HOGENOM" id="CLU_059028_1_2_1"/>
<sequence length="287" mass="32030">MRATQSLPFKSFWSRSLDELSRLTNIGLAGRPGFAVVKSENIRGATGPREIHNFQTPESVADCKLLSDADVGGSSTAHLDWVPPPNATPTVTAGDGSDRKPYTPIPGSYARFHGTISLELPTDRREISRTGYAGFRTLDRPPTIFGRGLWDIDPYAYLAIRVKTDARSYFVNVRTESVVPLDLHQHRLFVKKPGQWETVLIKWNDFVRTNHGKVIEPQTGMLRQKVLSIGFSTTDRKPGPYELCVERLWATNDFDEAGVVETDVPGAQLKNKHGEKVKVTWGALEQE</sequence>
<dbReference type="InterPro" id="IPR008979">
    <property type="entry name" value="Galactose-bd-like_sf"/>
</dbReference>
<protein>
    <submittedName>
        <fullName evidence="7">Complex I intermediate-associated protein 30, mitochondrial</fullName>
    </submittedName>
</protein>
<evidence type="ECO:0000313" key="8">
    <source>
        <dbReference type="Proteomes" id="UP000008065"/>
    </source>
</evidence>
<dbReference type="Pfam" id="PF08547">
    <property type="entry name" value="CIA30"/>
    <property type="match status" value="1"/>
</dbReference>
<feature type="domain" description="NADH:ubiquinone oxidoreductase intermediate-associated protein 30" evidence="6">
    <location>
        <begin position="53"/>
        <end position="245"/>
    </location>
</feature>
<dbReference type="GO" id="GO:0006120">
    <property type="term" value="P:mitochondrial electron transport, NADH to ubiquinone"/>
    <property type="evidence" value="ECO:0007669"/>
    <property type="project" value="TreeGrafter"/>
</dbReference>
<keyword evidence="3" id="KW-0496">Mitochondrion</keyword>
<accession>F8N3T0</accession>
<dbReference type="AlphaFoldDB" id="F8N3T0"/>
<dbReference type="GO" id="GO:0051082">
    <property type="term" value="F:unfolded protein binding"/>
    <property type="evidence" value="ECO:0007669"/>
    <property type="project" value="TreeGrafter"/>
</dbReference>
<dbReference type="VEuPathDB" id="FungiDB:NEUTE1DRAFT_132638"/>
<evidence type="ECO:0000256" key="3">
    <source>
        <dbReference type="ARBA" id="ARBA00023128"/>
    </source>
</evidence>
<dbReference type="GO" id="GO:0010257">
    <property type="term" value="P:NADH dehydrogenase complex assembly"/>
    <property type="evidence" value="ECO:0007669"/>
    <property type="project" value="TreeGrafter"/>
</dbReference>
<comment type="similarity">
    <text evidence="2">Belongs to the CIA30 family.</text>
</comment>
<feature type="region of interest" description="Disordered" evidence="5">
    <location>
        <begin position="77"/>
        <end position="98"/>
    </location>
</feature>
<evidence type="ECO:0000259" key="6">
    <source>
        <dbReference type="Pfam" id="PF08547"/>
    </source>
</evidence>
<gene>
    <name evidence="7" type="ORF">NEUTE1DRAFT_132638</name>
</gene>
<dbReference type="PANTHER" id="PTHR13194:SF18">
    <property type="entry name" value="COMPLEX I INTERMEDIATE-ASSOCIATED PROTEIN 30, MITOCHONDRIAL"/>
    <property type="match status" value="1"/>
</dbReference>
<proteinExistence type="inferred from homology"/>
<name>F8N3T0_NEUT8</name>
<organism evidence="7 8">
    <name type="scientific">Neurospora tetrasperma (strain FGSC 2508 / ATCC MYA-4615 / P0657)</name>
    <dbReference type="NCBI Taxonomy" id="510951"/>
    <lineage>
        <taxon>Eukaryota</taxon>
        <taxon>Fungi</taxon>
        <taxon>Dikarya</taxon>
        <taxon>Ascomycota</taxon>
        <taxon>Pezizomycotina</taxon>
        <taxon>Sordariomycetes</taxon>
        <taxon>Sordariomycetidae</taxon>
        <taxon>Sordariales</taxon>
        <taxon>Sordariaceae</taxon>
        <taxon>Neurospora</taxon>
    </lineage>
</organism>
<evidence type="ECO:0000256" key="1">
    <source>
        <dbReference type="ARBA" id="ARBA00004173"/>
    </source>
</evidence>
<dbReference type="GO" id="GO:0005739">
    <property type="term" value="C:mitochondrion"/>
    <property type="evidence" value="ECO:0007669"/>
    <property type="project" value="UniProtKB-SubCell"/>
</dbReference>
<dbReference type="Proteomes" id="UP000008065">
    <property type="component" value="Unassembled WGS sequence"/>
</dbReference>
<evidence type="ECO:0000256" key="5">
    <source>
        <dbReference type="SAM" id="MobiDB-lite"/>
    </source>
</evidence>
<dbReference type="KEGG" id="nte:NEUTE1DRAFT132638"/>
<dbReference type="InterPro" id="IPR039131">
    <property type="entry name" value="NDUFAF1"/>
</dbReference>
<dbReference type="InterPro" id="IPR013857">
    <property type="entry name" value="NADH-UbQ_OxRdtase-assoc_prot30"/>
</dbReference>
<evidence type="ECO:0000256" key="4">
    <source>
        <dbReference type="ARBA" id="ARBA00023186"/>
    </source>
</evidence>
<comment type="subcellular location">
    <subcellularLocation>
        <location evidence="1">Mitochondrion</location>
    </subcellularLocation>
</comment>
<dbReference type="RefSeq" id="XP_009855423.1">
    <property type="nucleotide sequence ID" value="XM_009857121.1"/>
</dbReference>
<dbReference type="PANTHER" id="PTHR13194">
    <property type="entry name" value="COMPLEX I INTERMEDIATE-ASSOCIATED PROTEIN 30"/>
    <property type="match status" value="1"/>
</dbReference>
<reference evidence="8" key="1">
    <citation type="journal article" date="2011" name="Genetics">
        <title>Massive changes in genome architecture accompany the transition to self-fertility in the filamentous fungus Neurospora tetrasperma.</title>
        <authorList>
            <person name="Ellison C.E."/>
            <person name="Stajich J.E."/>
            <person name="Jacobson D.J."/>
            <person name="Natvig D.O."/>
            <person name="Lapidus A."/>
            <person name="Foster B."/>
            <person name="Aerts A."/>
            <person name="Riley R."/>
            <person name="Lindquist E.A."/>
            <person name="Grigoriev I.V."/>
            <person name="Taylor J.W."/>
        </authorList>
    </citation>
    <scope>NUCLEOTIDE SEQUENCE [LARGE SCALE GENOMIC DNA]</scope>
    <source>
        <strain evidence="8">FGSC 2508 / P0657</strain>
    </source>
</reference>
<dbReference type="SUPFAM" id="SSF49785">
    <property type="entry name" value="Galactose-binding domain-like"/>
    <property type="match status" value="1"/>
</dbReference>
<dbReference type="OrthoDB" id="42561at2759"/>
<evidence type="ECO:0000256" key="2">
    <source>
        <dbReference type="ARBA" id="ARBA00007884"/>
    </source>
</evidence>
<keyword evidence="8" id="KW-1185">Reference proteome</keyword>
<keyword evidence="4" id="KW-0143">Chaperone</keyword>
<dbReference type="EMBL" id="GL891382">
    <property type="protein sequence ID" value="EGO51780.1"/>
    <property type="molecule type" value="Genomic_DNA"/>
</dbReference>
<dbReference type="GeneID" id="20825672"/>